<dbReference type="EMBL" id="JAERUA010000015">
    <property type="protein sequence ID" value="KAI1889653.1"/>
    <property type="molecule type" value="Genomic_DNA"/>
</dbReference>
<dbReference type="FunFam" id="3.30.2410.10:FF:000001">
    <property type="entry name" value="E3 ubiquitin-protein ligase NEDD4-like"/>
    <property type="match status" value="1"/>
</dbReference>
<name>A0A8T3CWK1_9TELE</name>
<evidence type="ECO:0000256" key="4">
    <source>
        <dbReference type="ARBA" id="ARBA00004559"/>
    </source>
</evidence>
<keyword evidence="21" id="KW-1185">Reference proteome</keyword>
<feature type="region of interest" description="Disordered" evidence="17">
    <location>
        <begin position="367"/>
        <end position="387"/>
    </location>
</feature>
<feature type="domain" description="WW" evidence="18">
    <location>
        <begin position="309"/>
        <end position="342"/>
    </location>
</feature>
<evidence type="ECO:0000259" key="18">
    <source>
        <dbReference type="PROSITE" id="PS50020"/>
    </source>
</evidence>
<dbReference type="InterPro" id="IPR001202">
    <property type="entry name" value="WW_dom"/>
</dbReference>
<dbReference type="Pfam" id="PF00397">
    <property type="entry name" value="WW"/>
    <property type="match status" value="4"/>
</dbReference>
<dbReference type="GO" id="GO:0048814">
    <property type="term" value="P:regulation of dendrite morphogenesis"/>
    <property type="evidence" value="ECO:0007669"/>
    <property type="project" value="TreeGrafter"/>
</dbReference>
<organism evidence="20 21">
    <name type="scientific">Albula goreensis</name>
    <dbReference type="NCBI Taxonomy" id="1534307"/>
    <lineage>
        <taxon>Eukaryota</taxon>
        <taxon>Metazoa</taxon>
        <taxon>Chordata</taxon>
        <taxon>Craniata</taxon>
        <taxon>Vertebrata</taxon>
        <taxon>Euteleostomi</taxon>
        <taxon>Actinopterygii</taxon>
        <taxon>Neopterygii</taxon>
        <taxon>Teleostei</taxon>
        <taxon>Albuliformes</taxon>
        <taxon>Albulidae</taxon>
        <taxon>Albula</taxon>
    </lineage>
</organism>
<dbReference type="GO" id="GO:0007528">
    <property type="term" value="P:neuromuscular junction development"/>
    <property type="evidence" value="ECO:0007669"/>
    <property type="project" value="TreeGrafter"/>
</dbReference>
<dbReference type="InterPro" id="IPR036020">
    <property type="entry name" value="WW_dom_sf"/>
</dbReference>
<evidence type="ECO:0000256" key="11">
    <source>
        <dbReference type="ARBA" id="ARBA00022782"/>
    </source>
</evidence>
<dbReference type="GO" id="GO:0031623">
    <property type="term" value="P:receptor internalization"/>
    <property type="evidence" value="ECO:0007669"/>
    <property type="project" value="TreeGrafter"/>
</dbReference>
<reference evidence="20" key="1">
    <citation type="submission" date="2021-01" db="EMBL/GenBank/DDBJ databases">
        <authorList>
            <person name="Zahm M."/>
            <person name="Roques C."/>
            <person name="Cabau C."/>
            <person name="Klopp C."/>
            <person name="Donnadieu C."/>
            <person name="Jouanno E."/>
            <person name="Lampietro C."/>
            <person name="Louis A."/>
            <person name="Herpin A."/>
            <person name="Echchiki A."/>
            <person name="Berthelot C."/>
            <person name="Parey E."/>
            <person name="Roest-Crollius H."/>
            <person name="Braasch I."/>
            <person name="Postlethwait J."/>
            <person name="Bobe J."/>
            <person name="Montfort J."/>
            <person name="Bouchez O."/>
            <person name="Begum T."/>
            <person name="Mejri S."/>
            <person name="Adams A."/>
            <person name="Chen W.-J."/>
            <person name="Guiguen Y."/>
        </authorList>
    </citation>
    <scope>NUCLEOTIDE SEQUENCE</scope>
    <source>
        <tissue evidence="20">Blood</tissue>
    </source>
</reference>
<comment type="caution">
    <text evidence="20">The sequence shown here is derived from an EMBL/GenBank/DDBJ whole genome shotgun (WGS) entry which is preliminary data.</text>
</comment>
<dbReference type="Pfam" id="PF00632">
    <property type="entry name" value="HECT"/>
    <property type="match status" value="1"/>
</dbReference>
<feature type="domain" description="HECT" evidence="19">
    <location>
        <begin position="816"/>
        <end position="1150"/>
    </location>
</feature>
<dbReference type="InterPro" id="IPR035983">
    <property type="entry name" value="Hect_E3_ubiquitin_ligase"/>
</dbReference>
<feature type="active site" description="Glycyl thioester intermediate" evidence="16">
    <location>
        <position position="1118"/>
    </location>
</feature>
<evidence type="ECO:0000313" key="20">
    <source>
        <dbReference type="EMBL" id="KAI1889653.1"/>
    </source>
</evidence>
<comment type="subcellular location">
    <subcellularLocation>
        <location evidence="2">Cytoplasm</location>
    </subcellularLocation>
    <subcellularLocation>
        <location evidence="4">Endosome</location>
        <location evidence="4">Multivesicular body</location>
    </subcellularLocation>
    <subcellularLocation>
        <location evidence="3">Golgi apparatus</location>
    </subcellularLocation>
</comment>
<dbReference type="PANTHER" id="PTHR11254">
    <property type="entry name" value="HECT DOMAIN UBIQUITIN-PROTEIN LIGASE"/>
    <property type="match status" value="1"/>
</dbReference>
<gene>
    <name evidence="20" type="ORF">AGOR_G00165160</name>
</gene>
<dbReference type="SMART" id="SM00119">
    <property type="entry name" value="HECTc"/>
    <property type="match status" value="1"/>
</dbReference>
<evidence type="ECO:0000256" key="3">
    <source>
        <dbReference type="ARBA" id="ARBA00004555"/>
    </source>
</evidence>
<keyword evidence="11" id="KW-0221">Differentiation</keyword>
<keyword evidence="9" id="KW-0677">Repeat</keyword>
<dbReference type="Proteomes" id="UP000829720">
    <property type="component" value="Unassembled WGS sequence"/>
</dbReference>
<sequence>MGRGPFQTSHRLMLSPGEPAQDDEQALPKGPVATAVSGLRLSTHGCPASELRDTRPTQLNVAPPNGNPIDSTQDHAGWRSSVMLHFTTAGKDPAGSIPPTRAPEPDSEPQCRHVKLFRSTSCLPALKSTEKSHPACQGDIAEEAREASHYHQALQRSISLEVPHRHISCRVSNPKHFGSKSGPPHVHIHVSRGTEGWILGSVKDRTTSHKIDHERRTRDDFLGQVDVPLHQIPTENPNIERPYTFKDFLLHPRSHKSRVKGHLRLKMTYLPKTCGSEEDGTEQSDEVDPGWDFLEGQDMSGPRHHHQLPALPPGWEERQDNLGRTYYVNHESRTTQWHRPTIQDSQLEAERRQTVQREAHHAFAARRQISEHEESHNRRDSPESWEVVTEDETTIHGNHGHLSPPPPHSPLEFHAFCDDLGRLQASGTVASERRASLTTHCTRRGSTHTLSPEEHLILTAGHCNRRGSVHVLSPEEHPIHPVSHCNRIGSAHTLSAEEHPIHSVSHCNRRGSAHTLSAEEHPMHSMSHCNRRGSAHTLSAEEHPIHPVSHCNRRGSAHTLSAEEHPIHPVSICNRRGSAHTLSAEEHPICPVLLPTSAGLPPGWEEKQDSKGRVYYVNHNSRTTTWTRPLTQTTTEAVQASMPQSLTVYQPPMMSPESSPQHSPSSRPKYDFGFMPPGWEVRSAPNGRPFFIDHNTKTTTWEDPRLKIPVHMRRRPSLDPTDLGPLPPGWEERIHSDGRIFYIDHNTKTTQWEDPRLQNTAITGPAVPYSRDYKQKYEYFRKKLKKPAEIPNRFEMKLRRTAVLEDSYRRILSVKRADFLKARLWIEFEGEKGLDYGGVAREWFFLISKEMFNPYYGLFEYSATDNYTLQINPNSGLCNEDHLSYFKFIGRVAGMAVYHGKLLDAFFIRPFYKMMLQKPITLQDMESVDSEYFNSLKWILENDPTDLDLRFTIDEELFGQTHQHELKPGGADIVVTDDNKKEYIHLVMQWRFVNRILKQMTSFKEGFYELIPQDLIKIFDENELELLMCGLGDVDVNDWRENTKYKNGYCANQPVIQWFWKTVLLMDAEKRIRLLQFVTGTSRVPMNGFAELYGSNGPQLFTIEQWGTADKLPRAHTCFNRLDLPPYESFEELREKLHIAIENAQGFDGVD</sequence>
<dbReference type="GO" id="GO:0019871">
    <property type="term" value="F:sodium channel inhibitor activity"/>
    <property type="evidence" value="ECO:0007669"/>
    <property type="project" value="TreeGrafter"/>
</dbReference>
<feature type="domain" description="WW" evidence="18">
    <location>
        <begin position="673"/>
        <end position="706"/>
    </location>
</feature>
<dbReference type="Gene3D" id="3.30.2410.10">
    <property type="entry name" value="Hect, E3 ligase catalytic domain"/>
    <property type="match status" value="1"/>
</dbReference>
<evidence type="ECO:0000256" key="9">
    <source>
        <dbReference type="ARBA" id="ARBA00022737"/>
    </source>
</evidence>
<dbReference type="GO" id="GO:0006511">
    <property type="term" value="P:ubiquitin-dependent protein catabolic process"/>
    <property type="evidence" value="ECO:0007669"/>
    <property type="project" value="UniProtKB-ARBA"/>
</dbReference>
<dbReference type="FunFam" id="2.20.70.10:FF:000008">
    <property type="entry name" value="E3 ubiquitin-protein ligase NEDD4-like protein"/>
    <property type="match status" value="1"/>
</dbReference>
<dbReference type="GO" id="GO:0030154">
    <property type="term" value="P:cell differentiation"/>
    <property type="evidence" value="ECO:0007669"/>
    <property type="project" value="UniProtKB-KW"/>
</dbReference>
<dbReference type="SMART" id="SM00456">
    <property type="entry name" value="WW"/>
    <property type="match status" value="4"/>
</dbReference>
<dbReference type="EC" id="2.3.2.26" evidence="6"/>
<dbReference type="PROSITE" id="PS50237">
    <property type="entry name" value="HECT"/>
    <property type="match status" value="1"/>
</dbReference>
<dbReference type="InterPro" id="IPR035892">
    <property type="entry name" value="C2_domain_sf"/>
</dbReference>
<proteinExistence type="predicted"/>
<dbReference type="OrthoDB" id="423283at2759"/>
<evidence type="ECO:0000256" key="8">
    <source>
        <dbReference type="ARBA" id="ARBA00022679"/>
    </source>
</evidence>
<feature type="domain" description="WW" evidence="18">
    <location>
        <begin position="598"/>
        <end position="631"/>
    </location>
</feature>
<feature type="domain" description="WW" evidence="18">
    <location>
        <begin position="724"/>
        <end position="757"/>
    </location>
</feature>
<keyword evidence="13" id="KW-0333">Golgi apparatus</keyword>
<keyword evidence="10" id="KW-0967">Endosome</keyword>
<dbReference type="CDD" id="cd00078">
    <property type="entry name" value="HECTc"/>
    <property type="match status" value="1"/>
</dbReference>
<dbReference type="PROSITE" id="PS50020">
    <property type="entry name" value="WW_DOMAIN_2"/>
    <property type="match status" value="4"/>
</dbReference>
<evidence type="ECO:0000256" key="15">
    <source>
        <dbReference type="ARBA" id="ARBA00082247"/>
    </source>
</evidence>
<evidence type="ECO:0000256" key="5">
    <source>
        <dbReference type="ARBA" id="ARBA00004906"/>
    </source>
</evidence>
<accession>A0A8T3CWK1</accession>
<keyword evidence="12 16" id="KW-0833">Ubl conjugation pathway</keyword>
<dbReference type="GO" id="GO:0061630">
    <property type="term" value="F:ubiquitin protein ligase activity"/>
    <property type="evidence" value="ECO:0007669"/>
    <property type="project" value="UniProtKB-EC"/>
</dbReference>
<dbReference type="Gene3D" id="2.20.70.10">
    <property type="match status" value="3"/>
</dbReference>
<dbReference type="FunFam" id="3.30.2160.10:FF:000001">
    <property type="entry name" value="E3 ubiquitin-protein ligase NEDD4-like"/>
    <property type="match status" value="1"/>
</dbReference>
<evidence type="ECO:0000259" key="19">
    <source>
        <dbReference type="PROSITE" id="PS50237"/>
    </source>
</evidence>
<dbReference type="PROSITE" id="PS01159">
    <property type="entry name" value="WW_DOMAIN_1"/>
    <property type="match status" value="4"/>
</dbReference>
<dbReference type="SUPFAM" id="SSF51045">
    <property type="entry name" value="WW domain"/>
    <property type="match status" value="4"/>
</dbReference>
<dbReference type="GO" id="GO:0016567">
    <property type="term" value="P:protein ubiquitination"/>
    <property type="evidence" value="ECO:0007669"/>
    <property type="project" value="TreeGrafter"/>
</dbReference>
<dbReference type="FunFam" id="2.20.70.10:FF:000006">
    <property type="entry name" value="E3 ubiquitin-protein ligase NEDD4-like protein"/>
    <property type="match status" value="1"/>
</dbReference>
<evidence type="ECO:0000256" key="7">
    <source>
        <dbReference type="ARBA" id="ARBA00022490"/>
    </source>
</evidence>
<evidence type="ECO:0000313" key="21">
    <source>
        <dbReference type="Proteomes" id="UP000829720"/>
    </source>
</evidence>
<dbReference type="FunFam" id="2.20.70.10:FF:000017">
    <property type="entry name" value="E3 ubiquitin-protein ligase"/>
    <property type="match status" value="1"/>
</dbReference>
<feature type="region of interest" description="Disordered" evidence="17">
    <location>
        <begin position="91"/>
        <end position="110"/>
    </location>
</feature>
<dbReference type="Gene3D" id="3.90.1750.10">
    <property type="entry name" value="Hect, E3 ligase catalytic domains"/>
    <property type="match status" value="1"/>
</dbReference>
<evidence type="ECO:0000256" key="17">
    <source>
        <dbReference type="SAM" id="MobiDB-lite"/>
    </source>
</evidence>
<dbReference type="Gene3D" id="3.30.2160.10">
    <property type="entry name" value="Hect, E3 ligase catalytic domain"/>
    <property type="match status" value="1"/>
</dbReference>
<dbReference type="GO" id="GO:0032801">
    <property type="term" value="P:receptor catabolic process"/>
    <property type="evidence" value="ECO:0007669"/>
    <property type="project" value="TreeGrafter"/>
</dbReference>
<evidence type="ECO:0000256" key="1">
    <source>
        <dbReference type="ARBA" id="ARBA00000885"/>
    </source>
</evidence>
<dbReference type="GO" id="GO:0010766">
    <property type="term" value="P:negative regulation of sodium ion transport"/>
    <property type="evidence" value="ECO:0007669"/>
    <property type="project" value="UniProtKB-ARBA"/>
</dbReference>
<dbReference type="GO" id="GO:0005794">
    <property type="term" value="C:Golgi apparatus"/>
    <property type="evidence" value="ECO:0007669"/>
    <property type="project" value="UniProtKB-SubCell"/>
</dbReference>
<feature type="compositionally biased region" description="Polar residues" evidence="17">
    <location>
        <begin position="1"/>
        <end position="10"/>
    </location>
</feature>
<dbReference type="InterPro" id="IPR050409">
    <property type="entry name" value="E3_ubiq-protein_ligase"/>
</dbReference>
<keyword evidence="7" id="KW-0963">Cytoplasm</keyword>
<evidence type="ECO:0000256" key="13">
    <source>
        <dbReference type="ARBA" id="ARBA00023034"/>
    </source>
</evidence>
<protein>
    <recommendedName>
        <fullName evidence="14">E3 ubiquitin-protein ligase NEDD4-like</fullName>
        <ecNumber evidence="6">2.3.2.26</ecNumber>
    </recommendedName>
    <alternativeName>
        <fullName evidence="15">HECT-type E3 ubiquitin transferase NED4L</fullName>
    </alternativeName>
</protein>
<feature type="region of interest" description="Disordered" evidence="17">
    <location>
        <begin position="1"/>
        <end position="75"/>
    </location>
</feature>
<dbReference type="PANTHER" id="PTHR11254:SF282">
    <property type="entry name" value="E3 UBIQUITIN-PROTEIN LIGASE NEDD4"/>
    <property type="match status" value="1"/>
</dbReference>
<dbReference type="AlphaFoldDB" id="A0A8T3CWK1"/>
<evidence type="ECO:0000256" key="12">
    <source>
        <dbReference type="ARBA" id="ARBA00022786"/>
    </source>
</evidence>
<evidence type="ECO:0000256" key="2">
    <source>
        <dbReference type="ARBA" id="ARBA00004496"/>
    </source>
</evidence>
<dbReference type="SUPFAM" id="SSF49562">
    <property type="entry name" value="C2 domain (Calcium/lipid-binding domain, CaLB)"/>
    <property type="match status" value="1"/>
</dbReference>
<keyword evidence="8" id="KW-0808">Transferase</keyword>
<evidence type="ECO:0000256" key="10">
    <source>
        <dbReference type="ARBA" id="ARBA00022753"/>
    </source>
</evidence>
<dbReference type="GO" id="GO:0005771">
    <property type="term" value="C:multivesicular body"/>
    <property type="evidence" value="ECO:0007669"/>
    <property type="project" value="UniProtKB-SubCell"/>
</dbReference>
<dbReference type="GO" id="GO:0006811">
    <property type="term" value="P:monoatomic ion transport"/>
    <property type="evidence" value="ECO:0007669"/>
    <property type="project" value="UniProtKB-ARBA"/>
</dbReference>
<evidence type="ECO:0000256" key="16">
    <source>
        <dbReference type="PROSITE-ProRule" id="PRU00104"/>
    </source>
</evidence>
<dbReference type="SUPFAM" id="SSF56204">
    <property type="entry name" value="Hect, E3 ligase catalytic domain"/>
    <property type="match status" value="1"/>
</dbReference>
<dbReference type="Gene3D" id="2.60.40.150">
    <property type="entry name" value="C2 domain"/>
    <property type="match status" value="1"/>
</dbReference>
<dbReference type="CDD" id="cd00201">
    <property type="entry name" value="WW"/>
    <property type="match status" value="4"/>
</dbReference>
<dbReference type="InterPro" id="IPR000569">
    <property type="entry name" value="HECT_dom"/>
</dbReference>
<evidence type="ECO:0000256" key="6">
    <source>
        <dbReference type="ARBA" id="ARBA00012485"/>
    </source>
</evidence>
<comment type="pathway">
    <text evidence="5">Protein modification; protein ubiquitination.</text>
</comment>
<evidence type="ECO:0000256" key="14">
    <source>
        <dbReference type="ARBA" id="ARBA00068697"/>
    </source>
</evidence>
<comment type="catalytic activity">
    <reaction evidence="1">
        <text>S-ubiquitinyl-[E2 ubiquitin-conjugating enzyme]-L-cysteine + [acceptor protein]-L-lysine = [E2 ubiquitin-conjugating enzyme]-L-cysteine + N(6)-ubiquitinyl-[acceptor protein]-L-lysine.</text>
        <dbReference type="EC" id="2.3.2.26"/>
    </reaction>
</comment>
<feature type="region of interest" description="Disordered" evidence="17">
    <location>
        <begin position="294"/>
        <end position="317"/>
    </location>
</feature>
<dbReference type="FunFam" id="3.90.1750.10:FF:000001">
    <property type="entry name" value="E3 ubiquitin-protein ligase NEDD4-like"/>
    <property type="match status" value="1"/>
</dbReference>
<feature type="compositionally biased region" description="Basic and acidic residues" evidence="17">
    <location>
        <begin position="368"/>
        <end position="382"/>
    </location>
</feature>